<proteinExistence type="predicted"/>
<protein>
    <submittedName>
        <fullName evidence="5">Ankyrin repeat domain-containing protein</fullName>
    </submittedName>
</protein>
<dbReference type="Proteomes" id="UP001597526">
    <property type="component" value="Unassembled WGS sequence"/>
</dbReference>
<keyword evidence="2 3" id="KW-0040">ANK repeat</keyword>
<dbReference type="InterPro" id="IPR036770">
    <property type="entry name" value="Ankyrin_rpt-contain_sf"/>
</dbReference>
<evidence type="ECO:0000256" key="3">
    <source>
        <dbReference type="PROSITE-ProRule" id="PRU00023"/>
    </source>
</evidence>
<dbReference type="InterPro" id="IPR002110">
    <property type="entry name" value="Ankyrin_rpt"/>
</dbReference>
<dbReference type="EMBL" id="JBHULB010000078">
    <property type="protein sequence ID" value="MFD2588387.1"/>
    <property type="molecule type" value="Genomic_DNA"/>
</dbReference>
<comment type="caution">
    <text evidence="5">The sequence shown here is derived from an EMBL/GenBank/DDBJ whole genome shotgun (WGS) entry which is preliminary data.</text>
</comment>
<dbReference type="Gene3D" id="2.120.10.30">
    <property type="entry name" value="TolB, C-terminal domain"/>
    <property type="match status" value="1"/>
</dbReference>
<feature type="chain" id="PRO_5046440901" evidence="4">
    <location>
        <begin position="21"/>
        <end position="462"/>
    </location>
</feature>
<dbReference type="CDD" id="cd15482">
    <property type="entry name" value="Sialidase_non-viral"/>
    <property type="match status" value="1"/>
</dbReference>
<feature type="repeat" description="ANK" evidence="3">
    <location>
        <begin position="50"/>
        <end position="82"/>
    </location>
</feature>
<evidence type="ECO:0000313" key="5">
    <source>
        <dbReference type="EMBL" id="MFD2588387.1"/>
    </source>
</evidence>
<feature type="repeat" description="ANK" evidence="3">
    <location>
        <begin position="149"/>
        <end position="181"/>
    </location>
</feature>
<evidence type="ECO:0000256" key="2">
    <source>
        <dbReference type="ARBA" id="ARBA00023043"/>
    </source>
</evidence>
<feature type="signal peptide" evidence="4">
    <location>
        <begin position="1"/>
        <end position="20"/>
    </location>
</feature>
<evidence type="ECO:0000256" key="4">
    <source>
        <dbReference type="SAM" id="SignalP"/>
    </source>
</evidence>
<keyword evidence="6" id="KW-1185">Reference proteome</keyword>
<dbReference type="Pfam" id="PF12796">
    <property type="entry name" value="Ank_2"/>
    <property type="match status" value="2"/>
</dbReference>
<dbReference type="Gene3D" id="1.25.40.20">
    <property type="entry name" value="Ankyrin repeat-containing domain"/>
    <property type="match status" value="1"/>
</dbReference>
<organism evidence="5 6">
    <name type="scientific">Croceitalea marina</name>
    <dbReference type="NCBI Taxonomy" id="1775166"/>
    <lineage>
        <taxon>Bacteria</taxon>
        <taxon>Pseudomonadati</taxon>
        <taxon>Bacteroidota</taxon>
        <taxon>Flavobacteriia</taxon>
        <taxon>Flavobacteriales</taxon>
        <taxon>Flavobacteriaceae</taxon>
        <taxon>Croceitalea</taxon>
    </lineage>
</organism>
<dbReference type="SUPFAM" id="SSF48403">
    <property type="entry name" value="Ankyrin repeat"/>
    <property type="match status" value="1"/>
</dbReference>
<dbReference type="Pfam" id="PF07676">
    <property type="entry name" value="PD40"/>
    <property type="match status" value="3"/>
</dbReference>
<gene>
    <name evidence="5" type="ORF">ACFSQJ_15735</name>
</gene>
<dbReference type="SUPFAM" id="SSF82171">
    <property type="entry name" value="DPP6 N-terminal domain-like"/>
    <property type="match status" value="1"/>
</dbReference>
<name>A0ABW5MZD3_9FLAO</name>
<reference evidence="6" key="1">
    <citation type="journal article" date="2019" name="Int. J. Syst. Evol. Microbiol.">
        <title>The Global Catalogue of Microorganisms (GCM) 10K type strain sequencing project: providing services to taxonomists for standard genome sequencing and annotation.</title>
        <authorList>
            <consortium name="The Broad Institute Genomics Platform"/>
            <consortium name="The Broad Institute Genome Sequencing Center for Infectious Disease"/>
            <person name="Wu L."/>
            <person name="Ma J."/>
        </authorList>
    </citation>
    <scope>NUCLEOTIDE SEQUENCE [LARGE SCALE GENOMIC DNA]</scope>
    <source>
        <strain evidence="6">KCTC 52368</strain>
    </source>
</reference>
<evidence type="ECO:0000256" key="1">
    <source>
        <dbReference type="ARBA" id="ARBA00022737"/>
    </source>
</evidence>
<keyword evidence="4" id="KW-0732">Signal</keyword>
<dbReference type="InterPro" id="IPR011659">
    <property type="entry name" value="WD40"/>
</dbReference>
<dbReference type="SMART" id="SM00248">
    <property type="entry name" value="ANK"/>
    <property type="match status" value="4"/>
</dbReference>
<dbReference type="RefSeq" id="WP_377767915.1">
    <property type="nucleotide sequence ID" value="NZ_JBHULB010000078.1"/>
</dbReference>
<dbReference type="InterPro" id="IPR011042">
    <property type="entry name" value="6-blade_b-propeller_TolB-like"/>
</dbReference>
<dbReference type="PROSITE" id="PS50088">
    <property type="entry name" value="ANK_REPEAT"/>
    <property type="match status" value="2"/>
</dbReference>
<evidence type="ECO:0000313" key="6">
    <source>
        <dbReference type="Proteomes" id="UP001597526"/>
    </source>
</evidence>
<keyword evidence="1" id="KW-0677">Repeat</keyword>
<dbReference type="PANTHER" id="PTHR24198:SF165">
    <property type="entry name" value="ANKYRIN REPEAT-CONTAINING PROTEIN-RELATED"/>
    <property type="match status" value="1"/>
</dbReference>
<accession>A0ABW5MZD3</accession>
<dbReference type="PANTHER" id="PTHR24198">
    <property type="entry name" value="ANKYRIN REPEAT AND PROTEIN KINASE DOMAIN-CONTAINING PROTEIN"/>
    <property type="match status" value="1"/>
</dbReference>
<dbReference type="PROSITE" id="PS50297">
    <property type="entry name" value="ANK_REP_REGION"/>
    <property type="match status" value="1"/>
</dbReference>
<sequence length="462" mass="52025">MKSLISFSALLLLCCLTSNAQNIYRTACQGNIARLDSLLLDTEINTQDERGRSLLHWAVACNKEKLVEHLVAKGIATTTEDNDGATPLYMAVRFQNTPLFNRMLALQPNSEWTKRHGGELLAKAVLNKDLVFVQQLVANGVDIDAKNKRGNTPLAIAQKTNANEIATWLIENGADEKLVQKMLLKGPYMGQELSGNKAKVFAPNFISTEEYEFGSVFNKAGDAFYYGVDVNGKTEIRYSELQEGTWTTPKVILAHEKYGYNDPFLSPDESRLYFISNQAMDGVGEQKDIDIWYVNRTENGWSKPVNAGPNINTSNEEYYISFTNEGTMYFATDAYSDENNKNHDIYYSKFVNGEFQKAMRLSDAINTDAYEADVFVAPDESYLIFCAQRREGLGRGDLYISFKKADGSWSTSVNMGDKINTEGHELCPFVTQDGKYLFYTSKQDIYWVSTEIITELKTAVFN</sequence>